<gene>
    <name evidence="1" type="ORF">Goshw_009176</name>
</gene>
<dbReference type="Proteomes" id="UP000593576">
    <property type="component" value="Unassembled WGS sequence"/>
</dbReference>
<reference evidence="1 2" key="1">
    <citation type="journal article" date="2019" name="Genome Biol. Evol.">
        <title>Insights into the evolution of the New World diploid cottons (Gossypium, subgenus Houzingenia) based on genome sequencing.</title>
        <authorList>
            <person name="Grover C.E."/>
            <person name="Arick M.A. 2nd"/>
            <person name="Thrash A."/>
            <person name="Conover J.L."/>
            <person name="Sanders W.S."/>
            <person name="Peterson D.G."/>
            <person name="Frelichowski J.E."/>
            <person name="Scheffler J.A."/>
            <person name="Scheffler B.E."/>
            <person name="Wendel J.F."/>
        </authorList>
    </citation>
    <scope>NUCLEOTIDE SEQUENCE [LARGE SCALE GENOMIC DNA]</scope>
    <source>
        <strain evidence="1">1</strain>
        <tissue evidence="1">Leaf</tissue>
    </source>
</reference>
<comment type="caution">
    <text evidence="1">The sequence shown here is derived from an EMBL/GenBank/DDBJ whole genome shotgun (WGS) entry which is preliminary data.</text>
</comment>
<dbReference type="OrthoDB" id="1430424at2759"/>
<keyword evidence="2" id="KW-1185">Reference proteome</keyword>
<proteinExistence type="predicted"/>
<accession>A0A7J9MYZ8</accession>
<dbReference type="AlphaFoldDB" id="A0A7J9MYZ8"/>
<protein>
    <submittedName>
        <fullName evidence="1">Uncharacterized protein</fullName>
    </submittedName>
</protein>
<name>A0A7J9MYZ8_GOSSC</name>
<organism evidence="1 2">
    <name type="scientific">Gossypium schwendimanii</name>
    <name type="common">Cotton</name>
    <dbReference type="NCBI Taxonomy" id="34291"/>
    <lineage>
        <taxon>Eukaryota</taxon>
        <taxon>Viridiplantae</taxon>
        <taxon>Streptophyta</taxon>
        <taxon>Embryophyta</taxon>
        <taxon>Tracheophyta</taxon>
        <taxon>Spermatophyta</taxon>
        <taxon>Magnoliopsida</taxon>
        <taxon>eudicotyledons</taxon>
        <taxon>Gunneridae</taxon>
        <taxon>Pentapetalae</taxon>
        <taxon>rosids</taxon>
        <taxon>malvids</taxon>
        <taxon>Malvales</taxon>
        <taxon>Malvaceae</taxon>
        <taxon>Malvoideae</taxon>
        <taxon>Gossypium</taxon>
    </lineage>
</organism>
<sequence>MPQFKPIPMSYSELYQSLFNAHVVAPFYSKPLQLRILNAKKCWEMFTSMPYLKTI</sequence>
<evidence type="ECO:0000313" key="2">
    <source>
        <dbReference type="Proteomes" id="UP000593576"/>
    </source>
</evidence>
<evidence type="ECO:0000313" key="1">
    <source>
        <dbReference type="EMBL" id="MBA0876251.1"/>
    </source>
</evidence>
<dbReference type="EMBL" id="JABFAF010264218">
    <property type="protein sequence ID" value="MBA0876251.1"/>
    <property type="molecule type" value="Genomic_DNA"/>
</dbReference>